<sequence length="137" mass="14435">MSSTEGVRPADGAALIRVAAQYLNPQELDSRVSGAVAAVIVSPQGDQFFGVSIDVPSSMGYCAEAGAIGAMITARESQIAQVVAVTRGDDGAIAVLPPCGRCREFMYQIDHRNVDTQVIVAADRAETLDSLLPARWN</sequence>
<evidence type="ECO:0000259" key="5">
    <source>
        <dbReference type="Pfam" id="PF00383"/>
    </source>
</evidence>
<dbReference type="Proteomes" id="UP001519641">
    <property type="component" value="Unassembled WGS sequence"/>
</dbReference>
<dbReference type="PANTHER" id="PTHR11644">
    <property type="entry name" value="CYTIDINE DEAMINASE"/>
    <property type="match status" value="1"/>
</dbReference>
<name>A0ABS5VJM0_9MICO</name>
<evidence type="ECO:0000256" key="3">
    <source>
        <dbReference type="ARBA" id="ARBA00022801"/>
    </source>
</evidence>
<proteinExistence type="inferred from homology"/>
<protein>
    <recommendedName>
        <fullName evidence="5">CMP/dCMP-type deaminase domain-containing protein</fullName>
    </recommendedName>
</protein>
<comment type="caution">
    <text evidence="6">The sequence shown here is derived from an EMBL/GenBank/DDBJ whole genome shotgun (WGS) entry which is preliminary data.</text>
</comment>
<dbReference type="EMBL" id="JAHEWS010000013">
    <property type="protein sequence ID" value="MBT1588197.1"/>
    <property type="molecule type" value="Genomic_DNA"/>
</dbReference>
<dbReference type="InterPro" id="IPR002125">
    <property type="entry name" value="CMP_dCMP_dom"/>
</dbReference>
<dbReference type="InterPro" id="IPR050202">
    <property type="entry name" value="Cyt/Deoxycyt_deaminase"/>
</dbReference>
<comment type="similarity">
    <text evidence="1">Belongs to the cytidine and deoxycytidylate deaminase family.</text>
</comment>
<organism evidence="6 7">
    <name type="scientific">Curtobacterium aurantiacum</name>
    <dbReference type="NCBI Taxonomy" id="3236919"/>
    <lineage>
        <taxon>Bacteria</taxon>
        <taxon>Bacillati</taxon>
        <taxon>Actinomycetota</taxon>
        <taxon>Actinomycetes</taxon>
        <taxon>Micrococcales</taxon>
        <taxon>Microbacteriaceae</taxon>
        <taxon>Curtobacterium</taxon>
    </lineage>
</organism>
<keyword evidence="3" id="KW-0378">Hydrolase</keyword>
<dbReference type="Pfam" id="PF00383">
    <property type="entry name" value="dCMP_cyt_deam_1"/>
    <property type="match status" value="1"/>
</dbReference>
<gene>
    <name evidence="6" type="ORF">KK097_10270</name>
</gene>
<dbReference type="PROSITE" id="PS00903">
    <property type="entry name" value="CYT_DCMP_DEAMINASES_1"/>
    <property type="match status" value="1"/>
</dbReference>
<evidence type="ECO:0000256" key="4">
    <source>
        <dbReference type="ARBA" id="ARBA00022833"/>
    </source>
</evidence>
<dbReference type="CDD" id="cd01283">
    <property type="entry name" value="cytidine_deaminase"/>
    <property type="match status" value="1"/>
</dbReference>
<dbReference type="Gene3D" id="3.40.140.10">
    <property type="entry name" value="Cytidine Deaminase, domain 2"/>
    <property type="match status" value="1"/>
</dbReference>
<evidence type="ECO:0000313" key="7">
    <source>
        <dbReference type="Proteomes" id="UP001519641"/>
    </source>
</evidence>
<dbReference type="PANTHER" id="PTHR11644:SF2">
    <property type="entry name" value="CYTIDINE DEAMINASE"/>
    <property type="match status" value="1"/>
</dbReference>
<dbReference type="SUPFAM" id="SSF53927">
    <property type="entry name" value="Cytidine deaminase-like"/>
    <property type="match status" value="1"/>
</dbReference>
<dbReference type="InterPro" id="IPR016193">
    <property type="entry name" value="Cytidine_deaminase-like"/>
</dbReference>
<accession>A0ABS5VJM0</accession>
<evidence type="ECO:0000256" key="1">
    <source>
        <dbReference type="ARBA" id="ARBA00006576"/>
    </source>
</evidence>
<evidence type="ECO:0000256" key="2">
    <source>
        <dbReference type="ARBA" id="ARBA00022723"/>
    </source>
</evidence>
<dbReference type="InterPro" id="IPR016192">
    <property type="entry name" value="APOBEC/CMP_deaminase_Zn-bd"/>
</dbReference>
<dbReference type="RefSeq" id="WP_214530112.1">
    <property type="nucleotide sequence ID" value="NZ_JAHEWO010000014.1"/>
</dbReference>
<reference evidence="6 7" key="1">
    <citation type="submission" date="2021-05" db="EMBL/GenBank/DDBJ databases">
        <title>Whole genome sequence of Curtobacterium flaccumfaciens pv. flaccumfaciens strain CFBP 8819.</title>
        <authorList>
            <person name="Osdaghi E."/>
            <person name="Taghouti G."/>
            <person name="Portier P."/>
            <person name="Fazliarab A."/>
            <person name="Taghavi S.M."/>
            <person name="Briand M."/>
            <person name="Le-Saux M."/>
            <person name="Jacques M.-A."/>
        </authorList>
    </citation>
    <scope>NUCLEOTIDE SEQUENCE [LARGE SCALE GENOMIC DNA]</scope>
    <source>
        <strain evidence="6 7">CFBP 8819</strain>
    </source>
</reference>
<keyword evidence="2" id="KW-0479">Metal-binding</keyword>
<feature type="domain" description="CMP/dCMP-type deaminase" evidence="5">
    <location>
        <begin position="33"/>
        <end position="114"/>
    </location>
</feature>
<keyword evidence="7" id="KW-1185">Reference proteome</keyword>
<keyword evidence="4" id="KW-0862">Zinc</keyword>
<evidence type="ECO:0000313" key="6">
    <source>
        <dbReference type="EMBL" id="MBT1588197.1"/>
    </source>
</evidence>